<dbReference type="KEGG" id="vg:5176654"/>
<accession>Q2Z165</accession>
<sequence length="320" mass="35128">MSQIQYYLMGGAGINIGAGLKEYSRTRVNSDAGMVGFDTSDKNFTAAFPIEQLEGVNGSGKDSTKHYDKLLPFVAANLKKHRPGVHNIIVASTAGGTGRVMAMIALRLLVESGKNVILCLISEHTSLVDKENAVNALRSFANQCQPNQLNRPVCYMEFLNTPNLTRKEVNLQAIDSLNLLSLLFDPGNTEIDEEDIKRFFNYSAGGKTRPALSRIHFYDQDGAADYTGKVPVSVASLYPNNDDVVPRFMGSVYRTTGIFSPNSDRPEDIKELHVTLDHGEALEELEKEIEGLETVQAQAAVDFSQQKDISEGSNDLGFML</sequence>
<dbReference type="Gene3D" id="3.40.50.1440">
    <property type="entry name" value="Tubulin/FtsZ, GTPase domain"/>
    <property type="match status" value="1"/>
</dbReference>
<reference evidence="1 2" key="4">
    <citation type="journal article" date="2005" name="J. Mol. Biol.">
        <title>Genome comparison of Pseudomonas aeruginosa large phages.</title>
        <authorList>
            <person name="Hertveldt K."/>
            <person name="Lavigne R."/>
            <person name="Pleteneva E."/>
            <person name="Sernova N."/>
            <person name="Kurochkina L."/>
            <person name="Korchevskii R."/>
            <person name="Robben J."/>
            <person name="Mesyanzhinov V."/>
            <person name="Krylov V.N."/>
            <person name="Volckaert G."/>
        </authorList>
    </citation>
    <scope>NUCLEOTIDE SEQUENCE</scope>
</reference>
<reference evidence="1 2" key="2">
    <citation type="journal article" date="2003" name="Res. Microbiol.">
        <title>Myoviridae bacteriophages of Pseudomonas aeruginosa: a long and complex evolutionary pathway.</title>
        <authorList>
            <person name="Krylov V.N."/>
            <person name="Pleteneva E.A."/>
            <person name="Bourkalsteva M.V."/>
            <person name="Shaburova O.V."/>
            <person name="Volckaert G."/>
            <person name="Sykilinda N.N."/>
            <person name="Kurochkina L.P."/>
            <person name="Mesyanzhinov V.V."/>
        </authorList>
    </citation>
    <scope>NUCLEOTIDE SEQUENCE [LARGE SCALE GENOMIC DNA]</scope>
</reference>
<dbReference type="OrthoDB" id="31382at10239"/>
<dbReference type="InterPro" id="IPR036525">
    <property type="entry name" value="Tubulin/FtsZ_GTPase_sf"/>
</dbReference>
<dbReference type="RefSeq" id="YP_418049.1">
    <property type="nucleotide sequence ID" value="NC_007623.1"/>
</dbReference>
<dbReference type="EMBL" id="AJ697969">
    <property type="protein sequence ID" value="CAG27110.1"/>
    <property type="molecule type" value="Genomic_DNA"/>
</dbReference>
<reference evidence="1 2" key="3">
    <citation type="journal article" date="2004" name="Bioinformatics">
        <title>PHIRE, a deterministic approach to reveal regulatory elements in bacteriophage genomes.</title>
        <authorList>
            <person name="Lavigne R."/>
            <person name="Sun W.D."/>
            <person name="Volckaert G."/>
        </authorList>
    </citation>
    <scope>NUCLEOTIDE SEQUENCE [LARGE SCALE GENOMIC DNA]</scope>
</reference>
<dbReference type="SUPFAM" id="SSF52490">
    <property type="entry name" value="Tubulin nucleotide-binding domain-like"/>
    <property type="match status" value="1"/>
</dbReference>
<reference evidence="1 2" key="1">
    <citation type="journal article" date="2002" name="Genetika">
        <title>Phenogenetic characterization of a group of giant Phi KZ-like bacteriophages of Pseudomonas aeruginosa].</title>
        <authorList>
            <person name="Burkal'tseva M.V."/>
            <person name="Krylov V.N."/>
            <person name="Pleteneva E.A."/>
            <person name="Shaburova O.V."/>
            <person name="Krylov S.V."/>
            <person name="Volckaert G."/>
            <person name="Sykilinda N.N."/>
            <person name="Kurochkina L.P."/>
            <person name="Mesyanzhinov V.V."/>
        </authorList>
    </citation>
    <scope>NUCLEOTIDE SEQUENCE [LARGE SCALE GENOMIC DNA]</scope>
</reference>
<dbReference type="GeneID" id="5176654"/>
<protein>
    <submittedName>
        <fullName evidence="1">Uncharacterized protein</fullName>
    </submittedName>
</protein>
<proteinExistence type="predicted"/>
<organism evidence="1 2">
    <name type="scientific">Pseudomonas phage EL</name>
    <dbReference type="NCBI Taxonomy" id="273133"/>
    <lineage>
        <taxon>Viruses</taxon>
        <taxon>Duplodnaviria</taxon>
        <taxon>Heunggongvirae</taxon>
        <taxon>Uroviricota</taxon>
        <taxon>Caudoviricetes</taxon>
        <taxon>Chimalliviridae</taxon>
        <taxon>Elvirus</taxon>
        <taxon>Elvirus EL</taxon>
    </lineage>
</organism>
<keyword evidence="2" id="KW-1185">Reference proteome</keyword>
<dbReference type="Proteomes" id="UP000001239">
    <property type="component" value="Segment"/>
</dbReference>
<evidence type="ECO:0000313" key="2">
    <source>
        <dbReference type="Proteomes" id="UP000001239"/>
    </source>
</evidence>
<name>Q2Z165_9CAUD</name>
<evidence type="ECO:0000313" key="1">
    <source>
        <dbReference type="EMBL" id="CAG27110.1"/>
    </source>
</evidence>